<comment type="caution">
    <text evidence="1">The sequence shown here is derived from an EMBL/GenBank/DDBJ whole genome shotgun (WGS) entry which is preliminary data.</text>
</comment>
<proteinExistence type="predicted"/>
<sequence>MPSCIMAMLQIFISVSLFQVNCGESIGKHFLENVDLNSLPCDDFYKFSCGNYIKNSVLTTEDLEINLAAKADRSIREDLKKSLESIRKIGAPVFLQKLSTFYETCKDQETIDRRGIKDFHDLTKELGGWHLLGQKGKYEKSDWMQTLFRSRDRGLAHIHPFRVSYQPDVREAGKWIINLLEYHPFMLQSRELAEGWGHPRVIAYHNFLVDSAVTLGAAREQADKEFKQTVDFEIDVAKYAKEHDAKPEPKGYYVTIGELQRLCPAVPKWVDFLRNILSLKCLGVKLRSSTVIAITAHEYIRKLCVRISHTEPHIMANYLFSRITTQLSEHINSRMVINQHNFMHQHENDLVNPIPPRWERCIYMARMKMPLAIGSLFVRESFDRNLKNVAQEIVNYIIKSFRQSLLRANWMSAYTKSKAIEKLDSMESLVAYPEEMLVDQKMNDFYKKLNLGSESSLQNYVKLSTFMFGAKLEILGTPHNTLDWTQAYEDLTLVNAHYKPRENAFVISAGILHGYFSRASNPKYVLFGGIGSVIGHEIMHGFDNNGRQLDKDGVDNNWWDANSERNYLTKANAYWNRYQSLASSVRLEKKDIGNINENIADVEGLKQAYRAYKLWCEDHPNELELTERSLPELSFSSSEQLFWMTYANTYCSWQWPMHRPRSDYTHANNHLRVLGPATIIREFREDFKCPSQSTDFDYASNIW</sequence>
<gene>
    <name evidence="1" type="ORF">QAD02_009516</name>
</gene>
<accession>A0ACC2N9N5</accession>
<protein>
    <submittedName>
        <fullName evidence="1">Uncharacterized protein</fullName>
    </submittedName>
</protein>
<reference evidence="1" key="1">
    <citation type="submission" date="2023-04" db="EMBL/GenBank/DDBJ databases">
        <title>A chromosome-level genome assembly of the parasitoid wasp Eretmocerus hayati.</title>
        <authorList>
            <person name="Zhong Y."/>
            <person name="Liu S."/>
            <person name="Liu Y."/>
        </authorList>
    </citation>
    <scope>NUCLEOTIDE SEQUENCE</scope>
    <source>
        <strain evidence="1">ZJU_SS_LIU_2023</strain>
    </source>
</reference>
<dbReference type="EMBL" id="CM056744">
    <property type="protein sequence ID" value="KAJ8667853.1"/>
    <property type="molecule type" value="Genomic_DNA"/>
</dbReference>
<evidence type="ECO:0000313" key="1">
    <source>
        <dbReference type="EMBL" id="KAJ8667853.1"/>
    </source>
</evidence>
<organism evidence="1 2">
    <name type="scientific">Eretmocerus hayati</name>
    <dbReference type="NCBI Taxonomy" id="131215"/>
    <lineage>
        <taxon>Eukaryota</taxon>
        <taxon>Metazoa</taxon>
        <taxon>Ecdysozoa</taxon>
        <taxon>Arthropoda</taxon>
        <taxon>Hexapoda</taxon>
        <taxon>Insecta</taxon>
        <taxon>Pterygota</taxon>
        <taxon>Neoptera</taxon>
        <taxon>Endopterygota</taxon>
        <taxon>Hymenoptera</taxon>
        <taxon>Apocrita</taxon>
        <taxon>Proctotrupomorpha</taxon>
        <taxon>Chalcidoidea</taxon>
        <taxon>Aphelinidae</taxon>
        <taxon>Aphelininae</taxon>
        <taxon>Eretmocerus</taxon>
    </lineage>
</organism>
<dbReference type="Proteomes" id="UP001239111">
    <property type="component" value="Chromosome 4"/>
</dbReference>
<evidence type="ECO:0000313" key="2">
    <source>
        <dbReference type="Proteomes" id="UP001239111"/>
    </source>
</evidence>
<name>A0ACC2N9N5_9HYME</name>
<keyword evidence="2" id="KW-1185">Reference proteome</keyword>